<evidence type="ECO:0000313" key="1">
    <source>
        <dbReference type="EMBL" id="MFC4723767.1"/>
    </source>
</evidence>
<proteinExistence type="predicted"/>
<organism evidence="1 2">
    <name type="scientific">Glycocaulis abyssi</name>
    <dbReference type="NCBI Taxonomy" id="1433403"/>
    <lineage>
        <taxon>Bacteria</taxon>
        <taxon>Pseudomonadati</taxon>
        <taxon>Pseudomonadota</taxon>
        <taxon>Alphaproteobacteria</taxon>
        <taxon>Maricaulales</taxon>
        <taxon>Maricaulaceae</taxon>
        <taxon>Glycocaulis</taxon>
    </lineage>
</organism>
<gene>
    <name evidence="1" type="ORF">ACFPB0_00545</name>
</gene>
<name>A0ABV9N611_9PROT</name>
<reference evidence="2" key="1">
    <citation type="journal article" date="2019" name="Int. J. Syst. Evol. Microbiol.">
        <title>The Global Catalogue of Microorganisms (GCM) 10K type strain sequencing project: providing services to taxonomists for standard genome sequencing and annotation.</title>
        <authorList>
            <consortium name="The Broad Institute Genomics Platform"/>
            <consortium name="The Broad Institute Genome Sequencing Center for Infectious Disease"/>
            <person name="Wu L."/>
            <person name="Ma J."/>
        </authorList>
    </citation>
    <scope>NUCLEOTIDE SEQUENCE [LARGE SCALE GENOMIC DNA]</scope>
    <source>
        <strain evidence="2">CCUG 62981</strain>
    </source>
</reference>
<sequence>MRLNLRYAMISVFLVDGSLDSLRMDGRWLGSAGPYVAQPSISLSMAAPLAGLVRPVRDEKLVRGEDVEYFCTQSGQ</sequence>
<protein>
    <submittedName>
        <fullName evidence="1">Uncharacterized protein</fullName>
    </submittedName>
</protein>
<evidence type="ECO:0000313" key="2">
    <source>
        <dbReference type="Proteomes" id="UP001596024"/>
    </source>
</evidence>
<keyword evidence="2" id="KW-1185">Reference proteome</keyword>
<dbReference type="Proteomes" id="UP001596024">
    <property type="component" value="Unassembled WGS sequence"/>
</dbReference>
<accession>A0ABV9N611</accession>
<dbReference type="RefSeq" id="WP_371394443.1">
    <property type="nucleotide sequence ID" value="NZ_CP163421.1"/>
</dbReference>
<dbReference type="EMBL" id="JBHSGQ010000001">
    <property type="protein sequence ID" value="MFC4723767.1"/>
    <property type="molecule type" value="Genomic_DNA"/>
</dbReference>
<comment type="caution">
    <text evidence="1">The sequence shown here is derived from an EMBL/GenBank/DDBJ whole genome shotgun (WGS) entry which is preliminary data.</text>
</comment>